<name>A0A6G1DQI8_9ORYZ</name>
<comment type="subcellular location">
    <subcellularLocation>
        <location evidence="1">Cell membrane</location>
        <topology evidence="1">Single-pass membrane protein</topology>
    </subcellularLocation>
</comment>
<feature type="coiled-coil region" evidence="8">
    <location>
        <begin position="255"/>
        <end position="296"/>
    </location>
</feature>
<evidence type="ECO:0000313" key="12">
    <source>
        <dbReference type="Proteomes" id="UP000479710"/>
    </source>
</evidence>
<feature type="region of interest" description="Disordered" evidence="9">
    <location>
        <begin position="47"/>
        <end position="72"/>
    </location>
</feature>
<keyword evidence="2" id="KW-1003">Cell membrane</keyword>
<evidence type="ECO:0000256" key="2">
    <source>
        <dbReference type="ARBA" id="ARBA00022475"/>
    </source>
</evidence>
<dbReference type="GO" id="GO:0005886">
    <property type="term" value="C:plasma membrane"/>
    <property type="evidence" value="ECO:0007669"/>
    <property type="project" value="UniProtKB-SubCell"/>
</dbReference>
<evidence type="ECO:0000256" key="4">
    <source>
        <dbReference type="ARBA" id="ARBA00022989"/>
    </source>
</evidence>
<evidence type="ECO:0000256" key="8">
    <source>
        <dbReference type="SAM" id="Coils"/>
    </source>
</evidence>
<dbReference type="EMBL" id="SPHZ02000006">
    <property type="protein sequence ID" value="KAF0914777.1"/>
    <property type="molecule type" value="Genomic_DNA"/>
</dbReference>
<evidence type="ECO:0000256" key="6">
    <source>
        <dbReference type="ARBA" id="ARBA00023136"/>
    </source>
</evidence>
<evidence type="ECO:0008006" key="13">
    <source>
        <dbReference type="Google" id="ProtNLM"/>
    </source>
</evidence>
<dbReference type="AlphaFoldDB" id="A0A6G1DQI8"/>
<keyword evidence="6 10" id="KW-0472">Membrane</keyword>
<comment type="similarity">
    <text evidence="7">Belongs to the plant Proton pump-interactor protein family.</text>
</comment>
<evidence type="ECO:0000256" key="1">
    <source>
        <dbReference type="ARBA" id="ARBA00004162"/>
    </source>
</evidence>
<feature type="transmembrane region" description="Helical" evidence="10">
    <location>
        <begin position="597"/>
        <end position="621"/>
    </location>
</feature>
<comment type="caution">
    <text evidence="11">The sequence shown here is derived from an EMBL/GenBank/DDBJ whole genome shotgun (WGS) entry which is preliminary data.</text>
</comment>
<keyword evidence="12" id="KW-1185">Reference proteome</keyword>
<keyword evidence="3 10" id="KW-0812">Transmembrane</keyword>
<evidence type="ECO:0000256" key="5">
    <source>
        <dbReference type="ARBA" id="ARBA00023054"/>
    </source>
</evidence>
<feature type="compositionally biased region" description="Low complexity" evidence="9">
    <location>
        <begin position="400"/>
        <end position="411"/>
    </location>
</feature>
<feature type="compositionally biased region" description="Low complexity" evidence="9">
    <location>
        <begin position="52"/>
        <end position="61"/>
    </location>
</feature>
<feature type="region of interest" description="Disordered" evidence="9">
    <location>
        <begin position="400"/>
        <end position="574"/>
    </location>
</feature>
<proteinExistence type="inferred from homology"/>
<evidence type="ECO:0000256" key="9">
    <source>
        <dbReference type="SAM" id="MobiDB-lite"/>
    </source>
</evidence>
<gene>
    <name evidence="11" type="ORF">E2562_031383</name>
</gene>
<dbReference type="PANTHER" id="PTHR32219:SF2">
    <property type="entry name" value="PROTON PUMP-INTERACTOR 1"/>
    <property type="match status" value="1"/>
</dbReference>
<protein>
    <recommendedName>
        <fullName evidence="13">Proton pump-interactor 1</fullName>
    </recommendedName>
</protein>
<evidence type="ECO:0000313" key="11">
    <source>
        <dbReference type="EMBL" id="KAF0914777.1"/>
    </source>
</evidence>
<keyword evidence="5 8" id="KW-0175">Coiled coil</keyword>
<sequence length="631" mass="70283">MGMEVVGTEAEAAPAEVKVAAGEVNLFQENESKATAKEREEAILFGSDNSTAAANGAANGADLAPPKDAKEDWPEARKTHSFFFVKIRSLEDPKLKAKLDQAEKDFQKKIQARSQIFETIRAKKNERFSIISELKPLTAENKQYNEVVSEKLKAIEPLKNRLGKFRDENNAMRAQGAGLCSSIEELDQTIKRLNDRISHESISLDEEKRLVKQIRELEKTRPKVISASANRAQIQDTVVERDAIQDQVKIIGEGIDGVKKERQAVRSKIKVLEDELKAIDDEMASLQEDLTAATARKDKAYESLVQLRQARDAYNTSFHQNRQLLSKARELASRSELAQVQELHKTQVDKIVAEWCNSKAFREDYEKRILSSLNSRQLSRDGRMRNPDEKPIFIETEAAAAAAPAEQEPIPLKMPAKQAKETPAPQAEAAPKDESSAKAAAKSGKAKSSLDADDDNEAESPREKPKPKEVDLAKLKEIKRQEEIEKNRLALERKKKLAEKQAAKAAARAQKDAEKKLKKEERRARIRAGAADTEEPTESDNRSDGAAEAQPEDDLALASAQVQREQKESVRHSRIVVTRSKAPLPKAILRRKKSQSYWSWASPAAAVAAVLVALLAVLGYYQYYLPASASN</sequence>
<organism evidence="11 12">
    <name type="scientific">Oryza meyeriana var. granulata</name>
    <dbReference type="NCBI Taxonomy" id="110450"/>
    <lineage>
        <taxon>Eukaryota</taxon>
        <taxon>Viridiplantae</taxon>
        <taxon>Streptophyta</taxon>
        <taxon>Embryophyta</taxon>
        <taxon>Tracheophyta</taxon>
        <taxon>Spermatophyta</taxon>
        <taxon>Magnoliopsida</taxon>
        <taxon>Liliopsida</taxon>
        <taxon>Poales</taxon>
        <taxon>Poaceae</taxon>
        <taxon>BOP clade</taxon>
        <taxon>Oryzoideae</taxon>
        <taxon>Oryzeae</taxon>
        <taxon>Oryzinae</taxon>
        <taxon>Oryza</taxon>
        <taxon>Oryza meyeriana</taxon>
    </lineage>
</organism>
<dbReference type="PANTHER" id="PTHR32219">
    <property type="entry name" value="RNA-BINDING PROTEIN YLMH-RELATED"/>
    <property type="match status" value="1"/>
</dbReference>
<dbReference type="OrthoDB" id="2195113at2759"/>
<dbReference type="Proteomes" id="UP000479710">
    <property type="component" value="Unassembled WGS sequence"/>
</dbReference>
<feature type="compositionally biased region" description="Basic and acidic residues" evidence="9">
    <location>
        <begin position="459"/>
        <end position="502"/>
    </location>
</feature>
<accession>A0A6G1DQI8</accession>
<feature type="compositionally biased region" description="Basic and acidic residues" evidence="9">
    <location>
        <begin position="509"/>
        <end position="523"/>
    </location>
</feature>
<keyword evidence="4 10" id="KW-1133">Transmembrane helix</keyword>
<evidence type="ECO:0000256" key="10">
    <source>
        <dbReference type="SAM" id="Phobius"/>
    </source>
</evidence>
<evidence type="ECO:0000256" key="7">
    <source>
        <dbReference type="ARBA" id="ARBA00038080"/>
    </source>
</evidence>
<reference evidence="11 12" key="1">
    <citation type="submission" date="2019-11" db="EMBL/GenBank/DDBJ databases">
        <title>Whole genome sequence of Oryza granulata.</title>
        <authorList>
            <person name="Li W."/>
        </authorList>
    </citation>
    <scope>NUCLEOTIDE SEQUENCE [LARGE SCALE GENOMIC DNA]</scope>
    <source>
        <strain evidence="12">cv. Menghai</strain>
        <tissue evidence="11">Leaf</tissue>
    </source>
</reference>
<feature type="compositionally biased region" description="Low complexity" evidence="9">
    <location>
        <begin position="437"/>
        <end position="449"/>
    </location>
</feature>
<evidence type="ECO:0000256" key="3">
    <source>
        <dbReference type="ARBA" id="ARBA00022692"/>
    </source>
</evidence>
<dbReference type="InterPro" id="IPR055282">
    <property type="entry name" value="PPI1-4"/>
</dbReference>